<keyword evidence="1" id="KW-0378">Hydrolase</keyword>
<dbReference type="InterPro" id="IPR016193">
    <property type="entry name" value="Cytidine_deaminase-like"/>
</dbReference>
<dbReference type="PANTHER" id="PTHR11086:SF18">
    <property type="entry name" value="DEOXYCYTIDYLATE DEAMINASE"/>
    <property type="match status" value="1"/>
</dbReference>
<feature type="binding site" evidence="3">
    <location>
        <position position="110"/>
    </location>
    <ligand>
        <name>Zn(2+)</name>
        <dbReference type="ChEBI" id="CHEBI:29105"/>
        <note>catalytic</note>
    </ligand>
</feature>
<dbReference type="GO" id="GO:0008270">
    <property type="term" value="F:zinc ion binding"/>
    <property type="evidence" value="ECO:0007669"/>
    <property type="project" value="InterPro"/>
</dbReference>
<evidence type="ECO:0000256" key="2">
    <source>
        <dbReference type="PIRSR" id="PIRSR006019-1"/>
    </source>
</evidence>
<dbReference type="GO" id="GO:0005737">
    <property type="term" value="C:cytoplasm"/>
    <property type="evidence" value="ECO:0007669"/>
    <property type="project" value="TreeGrafter"/>
</dbReference>
<dbReference type="Proteomes" id="UP000267268">
    <property type="component" value="Chromosome 1"/>
</dbReference>
<dbReference type="GO" id="GO:0006220">
    <property type="term" value="P:pyrimidine nucleotide metabolic process"/>
    <property type="evidence" value="ECO:0007669"/>
    <property type="project" value="InterPro"/>
</dbReference>
<dbReference type="PANTHER" id="PTHR11086">
    <property type="entry name" value="DEOXYCYTIDYLATE DEAMINASE-RELATED"/>
    <property type="match status" value="1"/>
</dbReference>
<organism evidence="5 6">
    <name type="scientific">Flammeovirga pectinis</name>
    <dbReference type="NCBI Taxonomy" id="2494373"/>
    <lineage>
        <taxon>Bacteria</taxon>
        <taxon>Pseudomonadati</taxon>
        <taxon>Bacteroidota</taxon>
        <taxon>Cytophagia</taxon>
        <taxon>Cytophagales</taxon>
        <taxon>Flammeovirgaceae</taxon>
        <taxon>Flammeovirga</taxon>
    </lineage>
</organism>
<feature type="active site" description="Proton donor" evidence="2">
    <location>
        <position position="84"/>
    </location>
</feature>
<evidence type="ECO:0000313" key="6">
    <source>
        <dbReference type="Proteomes" id="UP000267268"/>
    </source>
</evidence>
<dbReference type="Pfam" id="PF00383">
    <property type="entry name" value="dCMP_cyt_deam_1"/>
    <property type="match status" value="1"/>
</dbReference>
<accession>A0A3S9P385</accession>
<keyword evidence="3" id="KW-0479">Metal-binding</keyword>
<evidence type="ECO:0000313" key="5">
    <source>
        <dbReference type="EMBL" id="AZQ62568.1"/>
    </source>
</evidence>
<evidence type="ECO:0000256" key="1">
    <source>
        <dbReference type="ARBA" id="ARBA00022801"/>
    </source>
</evidence>
<feature type="domain" description="CMP/dCMP-type deaminase" evidence="4">
    <location>
        <begin position="7"/>
        <end position="140"/>
    </location>
</feature>
<dbReference type="RefSeq" id="WP_126614199.1">
    <property type="nucleotide sequence ID" value="NZ_CP034562.1"/>
</dbReference>
<dbReference type="GO" id="GO:0004132">
    <property type="term" value="F:dCMP deaminase activity"/>
    <property type="evidence" value="ECO:0007669"/>
    <property type="project" value="InterPro"/>
</dbReference>
<dbReference type="PROSITE" id="PS51747">
    <property type="entry name" value="CYT_DCMP_DEAMINASES_2"/>
    <property type="match status" value="1"/>
</dbReference>
<dbReference type="OrthoDB" id="9788517at2"/>
<dbReference type="PIRSF" id="PIRSF006019">
    <property type="entry name" value="dCMP_deaminase"/>
    <property type="match status" value="1"/>
</dbReference>
<feature type="binding site" evidence="3">
    <location>
        <position position="82"/>
    </location>
    <ligand>
        <name>Zn(2+)</name>
        <dbReference type="ChEBI" id="CHEBI:29105"/>
        <note>catalytic</note>
    </ligand>
</feature>
<evidence type="ECO:0000259" key="4">
    <source>
        <dbReference type="PROSITE" id="PS51747"/>
    </source>
</evidence>
<sequence length="152" mass="16926">MLDRDQEFDRAFMRCAEAIGELSRCTRLKVGAIIVKEGNIISMGYNGTPKGFENSCENVENVLNPKTKKLEQVLVTKEEVLHAEANAITKAAKSTYSTEGSSIYCTDSCCFGCAKLIIQAGIICFYYKREYRDKSGLQLLEKAGVKVTQVDY</sequence>
<dbReference type="AlphaFoldDB" id="A0A3S9P385"/>
<feature type="binding site" evidence="3">
    <location>
        <position position="113"/>
    </location>
    <ligand>
        <name>Zn(2+)</name>
        <dbReference type="ChEBI" id="CHEBI:29105"/>
        <note>catalytic</note>
    </ligand>
</feature>
<reference evidence="5 6" key="1">
    <citation type="submission" date="2018-12" db="EMBL/GenBank/DDBJ databases">
        <title>Flammeovirga pectinis sp. nov., isolated from the gut of the Korean scallop, Patinopecten yessoensis.</title>
        <authorList>
            <person name="Bae J.-W."/>
            <person name="Jeong Y.-S."/>
            <person name="Kang W."/>
        </authorList>
    </citation>
    <scope>NUCLEOTIDE SEQUENCE [LARGE SCALE GENOMIC DNA]</scope>
    <source>
        <strain evidence="5 6">L12M1</strain>
    </source>
</reference>
<proteinExistence type="predicted"/>
<comment type="cofactor">
    <cofactor evidence="3">
        <name>Zn(2+)</name>
        <dbReference type="ChEBI" id="CHEBI:29105"/>
    </cofactor>
</comment>
<dbReference type="EMBL" id="CP034562">
    <property type="protein sequence ID" value="AZQ62568.1"/>
    <property type="molecule type" value="Genomic_DNA"/>
</dbReference>
<keyword evidence="3" id="KW-0862">Zinc</keyword>
<dbReference type="InterPro" id="IPR015517">
    <property type="entry name" value="dCMP_deaminase-rel"/>
</dbReference>
<dbReference type="InterPro" id="IPR002125">
    <property type="entry name" value="CMP_dCMP_dom"/>
</dbReference>
<evidence type="ECO:0000256" key="3">
    <source>
        <dbReference type="PIRSR" id="PIRSR006019-2"/>
    </source>
</evidence>
<gene>
    <name evidence="5" type="ORF">EI427_10070</name>
</gene>
<name>A0A3S9P385_9BACT</name>
<dbReference type="InterPro" id="IPR016473">
    <property type="entry name" value="dCMP_deaminase"/>
</dbReference>
<keyword evidence="6" id="KW-1185">Reference proteome</keyword>
<dbReference type="KEGG" id="fll:EI427_10070"/>
<dbReference type="Gene3D" id="3.40.140.10">
    <property type="entry name" value="Cytidine Deaminase, domain 2"/>
    <property type="match status" value="1"/>
</dbReference>
<protein>
    <submittedName>
        <fullName evidence="5">CMP deaminase</fullName>
    </submittedName>
</protein>
<dbReference type="SUPFAM" id="SSF53927">
    <property type="entry name" value="Cytidine deaminase-like"/>
    <property type="match status" value="1"/>
</dbReference>